<gene>
    <name evidence="3" type="ORF">TNCV_2607861</name>
</gene>
<evidence type="ECO:0000256" key="2">
    <source>
        <dbReference type="SAM" id="Phobius"/>
    </source>
</evidence>
<keyword evidence="2" id="KW-1133">Transmembrane helix</keyword>
<keyword evidence="2" id="KW-0812">Transmembrane</keyword>
<feature type="region of interest" description="Disordered" evidence="1">
    <location>
        <begin position="47"/>
        <end position="94"/>
    </location>
</feature>
<evidence type="ECO:0000313" key="4">
    <source>
        <dbReference type="Proteomes" id="UP000887159"/>
    </source>
</evidence>
<sequence length="202" mass="22581">MRLNVIFSKKHLIASKESMALSAFRFKKPTSFSIITTKTLRLDKNICNAHGGSRTRGQSSRSNDHPRRGADARKIYPPDGMERGSQLSNRPRPRSHAGCFVVCAQTSLRQGEGLSKKSPQISSSLADADAIVRRKLASHPLKELLIPDLNCNRILLPTITNLRTRQYKGMEISLDGQISCPDIQLFLLILFLFILYCLNSTT</sequence>
<feature type="transmembrane region" description="Helical" evidence="2">
    <location>
        <begin position="183"/>
        <end position="199"/>
    </location>
</feature>
<feature type="compositionally biased region" description="Basic and acidic residues" evidence="1">
    <location>
        <begin position="62"/>
        <end position="82"/>
    </location>
</feature>
<organism evidence="3 4">
    <name type="scientific">Trichonephila clavipes</name>
    <name type="common">Golden silk orbweaver</name>
    <name type="synonym">Nephila clavipes</name>
    <dbReference type="NCBI Taxonomy" id="2585209"/>
    <lineage>
        <taxon>Eukaryota</taxon>
        <taxon>Metazoa</taxon>
        <taxon>Ecdysozoa</taxon>
        <taxon>Arthropoda</taxon>
        <taxon>Chelicerata</taxon>
        <taxon>Arachnida</taxon>
        <taxon>Araneae</taxon>
        <taxon>Araneomorphae</taxon>
        <taxon>Entelegynae</taxon>
        <taxon>Araneoidea</taxon>
        <taxon>Nephilidae</taxon>
        <taxon>Trichonephila</taxon>
    </lineage>
</organism>
<proteinExistence type="predicted"/>
<evidence type="ECO:0000313" key="3">
    <source>
        <dbReference type="EMBL" id="GFY01602.1"/>
    </source>
</evidence>
<feature type="compositionally biased region" description="Low complexity" evidence="1">
    <location>
        <begin position="51"/>
        <end position="61"/>
    </location>
</feature>
<reference evidence="3" key="1">
    <citation type="submission" date="2020-08" db="EMBL/GenBank/DDBJ databases">
        <title>Multicomponent nature underlies the extraordinary mechanical properties of spider dragline silk.</title>
        <authorList>
            <person name="Kono N."/>
            <person name="Nakamura H."/>
            <person name="Mori M."/>
            <person name="Yoshida Y."/>
            <person name="Ohtoshi R."/>
            <person name="Malay A.D."/>
            <person name="Moran D.A.P."/>
            <person name="Tomita M."/>
            <person name="Numata K."/>
            <person name="Arakawa K."/>
        </authorList>
    </citation>
    <scope>NUCLEOTIDE SEQUENCE</scope>
</reference>
<evidence type="ECO:0000256" key="1">
    <source>
        <dbReference type="SAM" id="MobiDB-lite"/>
    </source>
</evidence>
<keyword evidence="2" id="KW-0472">Membrane</keyword>
<name>A0A8X6S297_TRICX</name>
<dbReference type="EMBL" id="BMAU01021229">
    <property type="protein sequence ID" value="GFY01602.1"/>
    <property type="molecule type" value="Genomic_DNA"/>
</dbReference>
<keyword evidence="4" id="KW-1185">Reference proteome</keyword>
<protein>
    <submittedName>
        <fullName evidence="3">Uncharacterized protein</fullName>
    </submittedName>
</protein>
<dbReference type="AlphaFoldDB" id="A0A8X6S297"/>
<dbReference type="Proteomes" id="UP000887159">
    <property type="component" value="Unassembled WGS sequence"/>
</dbReference>
<comment type="caution">
    <text evidence="3">The sequence shown here is derived from an EMBL/GenBank/DDBJ whole genome shotgun (WGS) entry which is preliminary data.</text>
</comment>
<accession>A0A8X6S297</accession>